<dbReference type="SUPFAM" id="SSF55781">
    <property type="entry name" value="GAF domain-like"/>
    <property type="match status" value="2"/>
</dbReference>
<feature type="coiled-coil region" evidence="1">
    <location>
        <begin position="18"/>
        <end position="45"/>
    </location>
</feature>
<reference evidence="5" key="1">
    <citation type="journal article" date="2017" name="Proc. Natl. Acad. Sci. U.S.A.">
        <title>Simulation of Deepwater Horizon oil plume reveals substrate specialization within a complex community of hydrocarbon degraders.</title>
        <authorList>
            <person name="Hu P."/>
            <person name="Dubinsky E.A."/>
            <person name="Probst A.J."/>
            <person name="Wang J."/>
            <person name="Sieber C.M.K."/>
            <person name="Tom L.M."/>
            <person name="Gardinali P."/>
            <person name="Banfield J.F."/>
            <person name="Atlas R.M."/>
            <person name="Andersen G.L."/>
        </authorList>
    </citation>
    <scope>NUCLEOTIDE SEQUENCE [LARGE SCALE GENOMIC DNA]</scope>
</reference>
<dbReference type="NCBIfam" id="TIGR00254">
    <property type="entry name" value="GGDEF"/>
    <property type="match status" value="1"/>
</dbReference>
<dbReference type="Pfam" id="PF00990">
    <property type="entry name" value="GGDEF"/>
    <property type="match status" value="1"/>
</dbReference>
<feature type="domain" description="EAL" evidence="2">
    <location>
        <begin position="611"/>
        <end position="866"/>
    </location>
</feature>
<dbReference type="InterPro" id="IPR052155">
    <property type="entry name" value="Biofilm_reg_signaling"/>
</dbReference>
<comment type="caution">
    <text evidence="4">The sequence shown here is derived from an EMBL/GenBank/DDBJ whole genome shotgun (WGS) entry which is preliminary data.</text>
</comment>
<evidence type="ECO:0000259" key="2">
    <source>
        <dbReference type="PROSITE" id="PS50883"/>
    </source>
</evidence>
<evidence type="ECO:0000259" key="3">
    <source>
        <dbReference type="PROSITE" id="PS50887"/>
    </source>
</evidence>
<organism evidence="4 5">
    <name type="scientific">Colwellia psychrerythraea</name>
    <name type="common">Vibrio psychroerythus</name>
    <dbReference type="NCBI Taxonomy" id="28229"/>
    <lineage>
        <taxon>Bacteria</taxon>
        <taxon>Pseudomonadati</taxon>
        <taxon>Pseudomonadota</taxon>
        <taxon>Gammaproteobacteria</taxon>
        <taxon>Alteromonadales</taxon>
        <taxon>Colwelliaceae</taxon>
        <taxon>Colwellia</taxon>
    </lineage>
</organism>
<dbReference type="PROSITE" id="PS50883">
    <property type="entry name" value="EAL"/>
    <property type="match status" value="1"/>
</dbReference>
<dbReference type="PANTHER" id="PTHR44757">
    <property type="entry name" value="DIGUANYLATE CYCLASE DGCP"/>
    <property type="match status" value="1"/>
</dbReference>
<dbReference type="PROSITE" id="PS50887">
    <property type="entry name" value="GGDEF"/>
    <property type="match status" value="1"/>
</dbReference>
<dbReference type="InterPro" id="IPR035919">
    <property type="entry name" value="EAL_sf"/>
</dbReference>
<dbReference type="CDD" id="cd01948">
    <property type="entry name" value="EAL"/>
    <property type="match status" value="1"/>
</dbReference>
<keyword evidence="1" id="KW-0175">Coiled coil</keyword>
<dbReference type="Gene3D" id="3.20.20.450">
    <property type="entry name" value="EAL domain"/>
    <property type="match status" value="1"/>
</dbReference>
<dbReference type="SUPFAM" id="SSF55073">
    <property type="entry name" value="Nucleotide cyclase"/>
    <property type="match status" value="1"/>
</dbReference>
<dbReference type="PANTHER" id="PTHR44757:SF2">
    <property type="entry name" value="BIOFILM ARCHITECTURE MAINTENANCE PROTEIN MBAA"/>
    <property type="match status" value="1"/>
</dbReference>
<evidence type="ECO:0000313" key="5">
    <source>
        <dbReference type="Proteomes" id="UP000243053"/>
    </source>
</evidence>
<dbReference type="InterPro" id="IPR029016">
    <property type="entry name" value="GAF-like_dom_sf"/>
</dbReference>
<dbReference type="SMART" id="SM00052">
    <property type="entry name" value="EAL"/>
    <property type="match status" value="1"/>
</dbReference>
<proteinExistence type="predicted"/>
<dbReference type="Gene3D" id="3.30.70.270">
    <property type="match status" value="1"/>
</dbReference>
<dbReference type="Gene3D" id="3.30.450.40">
    <property type="match status" value="2"/>
</dbReference>
<accession>A0A1Y5E0L3</accession>
<dbReference type="SMART" id="SM00065">
    <property type="entry name" value="GAF"/>
    <property type="match status" value="2"/>
</dbReference>
<dbReference type="InterPro" id="IPR029787">
    <property type="entry name" value="Nucleotide_cyclase"/>
</dbReference>
<evidence type="ECO:0000256" key="1">
    <source>
        <dbReference type="SAM" id="Coils"/>
    </source>
</evidence>
<dbReference type="CDD" id="cd01949">
    <property type="entry name" value="GGDEF"/>
    <property type="match status" value="1"/>
</dbReference>
<dbReference type="SUPFAM" id="SSF141868">
    <property type="entry name" value="EAL domain-like"/>
    <property type="match status" value="1"/>
</dbReference>
<gene>
    <name evidence="4" type="ORF">A9Q75_19070</name>
</gene>
<dbReference type="AlphaFoldDB" id="A0A1Y5E0L3"/>
<evidence type="ECO:0000313" key="4">
    <source>
        <dbReference type="EMBL" id="OUR74956.1"/>
    </source>
</evidence>
<protein>
    <submittedName>
        <fullName evidence="4">Bifunctional diguanylate cyclase/phosphodiesterase</fullName>
    </submittedName>
</protein>
<dbReference type="InterPro" id="IPR001633">
    <property type="entry name" value="EAL_dom"/>
</dbReference>
<name>A0A1Y5E0L3_COLPS</name>
<dbReference type="Proteomes" id="UP000243053">
    <property type="component" value="Unassembled WGS sequence"/>
</dbReference>
<dbReference type="EMBL" id="MAAF01000120">
    <property type="protein sequence ID" value="OUR74956.1"/>
    <property type="molecule type" value="Genomic_DNA"/>
</dbReference>
<dbReference type="InterPro" id="IPR003018">
    <property type="entry name" value="GAF"/>
</dbReference>
<dbReference type="Pfam" id="PF13185">
    <property type="entry name" value="GAF_2"/>
    <property type="match status" value="2"/>
</dbReference>
<dbReference type="InterPro" id="IPR043128">
    <property type="entry name" value="Rev_trsase/Diguanyl_cyclase"/>
</dbReference>
<dbReference type="SMART" id="SM00267">
    <property type="entry name" value="GGDEF"/>
    <property type="match status" value="1"/>
</dbReference>
<sequence>MKLENQQENTPQAAELLIRAKEASIADLSGNVDFLEKRNADLQARYTALFKLNQLSQECNDLESFYPQVHTTIASLMTAKNFFIVLYDQTFETLEFVYYLDEKDEKPAGIIDYQDYDGSFTNLVIESKQPLLLTPELEKQLFDNYKIKQFGVRGTDWLGVPLLQNGLVIGTITIQSYDEKVRYNESDLNLLTFAAQHIVGAMVRLQDQQRLKNAVNARTKELMAQIREREKSELLQESLYRISELTTDIDLDIDTFYSKVHNIIGQLINAKNFFIAKYEKDSDTLSFSYYVDEKTSNLAKDFKPRKLSNQYSELVLRRRETVLLTYQEMMSLHLEGETKKPQDDIHSWLGVPLIYSGHLLGVMVLQSYYYKTTYNQQDAELLNFVSNHVSAAIKRRELADFERRSHELLEQQVKLRTLALEDEITHRKQAEKLLKHTAAHDSLTGLPNRAVFLDLLNHAIACAKRKDDFSFAVLFLDLDRFKVVNDSLGHHAGDVLLKIIARELLAIVRKVDTVARLGGDEFVILIEDLKTDNEAFEVAQRITAFLQQPFTIDNQLVYTGTSIGISFSNKRYDDADTMLRDADTAMYHAKDNGRGRYEVFDDSMHQKVQNALSLEADIREAIAWHEFIPYFQPIIKLDNQKLKGFEALARWQSTKRGFVYPNDFIPLAEETDLIKEIDIQIIEKSCQQLKRWHDELGCDDLYVSCNLFSKQFFSTSLPQDIEKVLKRTGLAPHHLRVELTERALLENAEIVLTNMQALKNMGVKILLDDFGTGYSSLGYLHRFPIDVLKIDRSFISNVDEHNNNRAIIRTIVDLANNLQMSTVGEGIESLADAELLQQMDCVYGQGYYFAKPMSSQDTTDYIIQKLYYSTNV</sequence>
<feature type="domain" description="GGDEF" evidence="3">
    <location>
        <begin position="469"/>
        <end position="602"/>
    </location>
</feature>
<dbReference type="Pfam" id="PF00563">
    <property type="entry name" value="EAL"/>
    <property type="match status" value="1"/>
</dbReference>
<dbReference type="InterPro" id="IPR000160">
    <property type="entry name" value="GGDEF_dom"/>
</dbReference>